<feature type="transmembrane region" description="Helical" evidence="2">
    <location>
        <begin position="119"/>
        <end position="136"/>
    </location>
</feature>
<keyword evidence="2" id="KW-0812">Transmembrane</keyword>
<feature type="region of interest" description="Disordered" evidence="1">
    <location>
        <begin position="166"/>
        <end position="198"/>
    </location>
</feature>
<evidence type="ECO:0000256" key="2">
    <source>
        <dbReference type="SAM" id="Phobius"/>
    </source>
</evidence>
<keyword evidence="4" id="KW-1185">Reference proteome</keyword>
<gene>
    <name evidence="3" type="ORF">HYG79_17470</name>
</gene>
<name>A0A7H9AUD1_9FLAO</name>
<protein>
    <submittedName>
        <fullName evidence="3">Uncharacterized protein</fullName>
    </submittedName>
</protein>
<keyword evidence="2" id="KW-0472">Membrane</keyword>
<organism evidence="3 4">
    <name type="scientific">Costertonia aggregata</name>
    <dbReference type="NCBI Taxonomy" id="343403"/>
    <lineage>
        <taxon>Bacteria</taxon>
        <taxon>Pseudomonadati</taxon>
        <taxon>Bacteroidota</taxon>
        <taxon>Flavobacteriia</taxon>
        <taxon>Flavobacteriales</taxon>
        <taxon>Flavobacteriaceae</taxon>
        <taxon>Costertonia</taxon>
    </lineage>
</organism>
<evidence type="ECO:0000256" key="1">
    <source>
        <dbReference type="SAM" id="MobiDB-lite"/>
    </source>
</evidence>
<dbReference type="EMBL" id="CP058595">
    <property type="protein sequence ID" value="QLG47069.1"/>
    <property type="molecule type" value="Genomic_DNA"/>
</dbReference>
<feature type="transmembrane region" description="Helical" evidence="2">
    <location>
        <begin position="87"/>
        <end position="107"/>
    </location>
</feature>
<dbReference type="AlphaFoldDB" id="A0A7H9AUD1"/>
<dbReference type="RefSeq" id="WP_179243347.1">
    <property type="nucleotide sequence ID" value="NZ_CP058595.1"/>
</dbReference>
<evidence type="ECO:0000313" key="3">
    <source>
        <dbReference type="EMBL" id="QLG47069.1"/>
    </source>
</evidence>
<evidence type="ECO:0000313" key="4">
    <source>
        <dbReference type="Proteomes" id="UP000509302"/>
    </source>
</evidence>
<feature type="transmembrane region" description="Helical" evidence="2">
    <location>
        <begin position="63"/>
        <end position="82"/>
    </location>
</feature>
<dbReference type="KEGG" id="cagg:HYG79_17470"/>
<dbReference type="Proteomes" id="UP000509302">
    <property type="component" value="Chromosome"/>
</dbReference>
<reference evidence="3 4" key="1">
    <citation type="journal article" date="2006" name="Int. J. Syst. Evol. Microbiol.">
        <title>Costertonia aggregata gen. nov., sp. nov., a mesophilic marine bacterium of the family Flavobacteriaceae, isolated from a mature biofilm.</title>
        <authorList>
            <person name="Kwon K.K."/>
            <person name="Lee Y.K."/>
            <person name="Lee H.K."/>
        </authorList>
    </citation>
    <scope>NUCLEOTIDE SEQUENCE [LARGE SCALE GENOMIC DNA]</scope>
    <source>
        <strain evidence="3 4">KCCM 42265</strain>
    </source>
</reference>
<feature type="transmembrane region" description="Helical" evidence="2">
    <location>
        <begin position="14"/>
        <end position="31"/>
    </location>
</feature>
<proteinExistence type="predicted"/>
<keyword evidence="2" id="KW-1133">Transmembrane helix</keyword>
<feature type="compositionally biased region" description="Basic and acidic residues" evidence="1">
    <location>
        <begin position="166"/>
        <end position="177"/>
    </location>
</feature>
<accession>A0A7H9AUD1</accession>
<sequence>MLEKSNKRKIKKKIIIESSIVFFIAITPFLYKLYDYLPENPQATISFLGITIGNNGFPDISTFVWFLMGKIVPLYLLVFWFFTSKNWWYHILLIPIAMYAFQIFEVLFSNDDDIDTENIFWLLPVCMVVIPFVYFIRIKLYDKYVNGIDLEAMEAELNDLKQKERSRDIKKPKKSDFEQDDFDNSNTSPQESLSDKLDREFSTDNIKKQFTKFQNTLKSWLF</sequence>